<dbReference type="AlphaFoldDB" id="A0ABD5PA76"/>
<name>A0ABD5PA76_9EURY</name>
<evidence type="ECO:0000313" key="3">
    <source>
        <dbReference type="Proteomes" id="UP001595921"/>
    </source>
</evidence>
<dbReference type="EMBL" id="JBHSDS010000003">
    <property type="protein sequence ID" value="MFC4357595.1"/>
    <property type="molecule type" value="Genomic_DNA"/>
</dbReference>
<keyword evidence="3" id="KW-1185">Reference proteome</keyword>
<evidence type="ECO:0000313" key="2">
    <source>
        <dbReference type="EMBL" id="MFC4357595.1"/>
    </source>
</evidence>
<feature type="compositionally biased region" description="Pro residues" evidence="1">
    <location>
        <begin position="41"/>
        <end position="50"/>
    </location>
</feature>
<reference evidence="2 3" key="1">
    <citation type="journal article" date="2019" name="Int. J. Syst. Evol. Microbiol.">
        <title>The Global Catalogue of Microorganisms (GCM) 10K type strain sequencing project: providing services to taxonomists for standard genome sequencing and annotation.</title>
        <authorList>
            <consortium name="The Broad Institute Genomics Platform"/>
            <consortium name="The Broad Institute Genome Sequencing Center for Infectious Disease"/>
            <person name="Wu L."/>
            <person name="Ma J."/>
        </authorList>
    </citation>
    <scope>NUCLEOTIDE SEQUENCE [LARGE SCALE GENOMIC DNA]</scope>
    <source>
        <strain evidence="2 3">CGMCC 1.12553</strain>
    </source>
</reference>
<evidence type="ECO:0000256" key="1">
    <source>
        <dbReference type="SAM" id="MobiDB-lite"/>
    </source>
</evidence>
<dbReference type="PROSITE" id="PS51257">
    <property type="entry name" value="PROKAR_LIPOPROTEIN"/>
    <property type="match status" value="1"/>
</dbReference>
<dbReference type="Proteomes" id="UP001595921">
    <property type="component" value="Unassembled WGS sequence"/>
</dbReference>
<comment type="caution">
    <text evidence="2">The sequence shown here is derived from an EMBL/GenBank/DDBJ whole genome shotgun (WGS) entry which is preliminary data.</text>
</comment>
<organism evidence="2 3">
    <name type="scientific">Halobium salinum</name>
    <dbReference type="NCBI Taxonomy" id="1364940"/>
    <lineage>
        <taxon>Archaea</taxon>
        <taxon>Methanobacteriati</taxon>
        <taxon>Methanobacteriota</taxon>
        <taxon>Stenosarchaea group</taxon>
        <taxon>Halobacteria</taxon>
        <taxon>Halobacteriales</taxon>
        <taxon>Haloferacaceae</taxon>
        <taxon>Halobium</taxon>
    </lineage>
</organism>
<accession>A0ABD5PA76</accession>
<protein>
    <submittedName>
        <fullName evidence="2">Uncharacterized protein</fullName>
    </submittedName>
</protein>
<sequence>MRRRPLLTAVAVGTGSVAGCFGKSSPLPPADGNDAGTAVPTPDPNGPPPESLACPPFAVDAGRVACSFGRTDTSVYPTVNRRTVRVYGDELAESLVVAIHNGSDGTLRNFNPHNPDLYAFVGGDSGEADGASEGPWWRLPRRDSGNGFVELGPGETVALNLGGPVQLDDRWGGGDRPWPGTYALVLDVPDPDSEDGWLACLAAFRLVAA</sequence>
<dbReference type="RefSeq" id="WP_267622097.1">
    <property type="nucleotide sequence ID" value="NZ_JAODIW010000006.1"/>
</dbReference>
<proteinExistence type="predicted"/>
<feature type="region of interest" description="Disordered" evidence="1">
    <location>
        <begin position="19"/>
        <end position="51"/>
    </location>
</feature>
<gene>
    <name evidence="2" type="ORF">ACFO0N_06480</name>
</gene>